<feature type="region of interest" description="Disordered" evidence="2">
    <location>
        <begin position="578"/>
        <end position="806"/>
    </location>
</feature>
<feature type="region of interest" description="Disordered" evidence="2">
    <location>
        <begin position="1041"/>
        <end position="1230"/>
    </location>
</feature>
<dbReference type="Pfam" id="PF00621">
    <property type="entry name" value="RhoGEF"/>
    <property type="match status" value="1"/>
</dbReference>
<gene>
    <name evidence="5" type="ORF">HOLleu_08946</name>
</gene>
<dbReference type="Gene3D" id="2.30.29.30">
    <property type="entry name" value="Pleckstrin-homology domain (PH domain)/Phosphotyrosine-binding domain (PTB)"/>
    <property type="match status" value="1"/>
</dbReference>
<dbReference type="PANTHER" id="PTHR45924:SF2">
    <property type="entry name" value="FI17866P1"/>
    <property type="match status" value="1"/>
</dbReference>
<feature type="domain" description="PH" evidence="3">
    <location>
        <begin position="460"/>
        <end position="557"/>
    </location>
</feature>
<feature type="compositionally biased region" description="Pro residues" evidence="2">
    <location>
        <begin position="239"/>
        <end position="248"/>
    </location>
</feature>
<feature type="compositionally biased region" description="Basic and acidic residues" evidence="2">
    <location>
        <begin position="168"/>
        <end position="188"/>
    </location>
</feature>
<reference evidence="5" key="1">
    <citation type="submission" date="2021-10" db="EMBL/GenBank/DDBJ databases">
        <title>Tropical sea cucumber genome reveals ecological adaptation and Cuvierian tubules defense mechanism.</title>
        <authorList>
            <person name="Chen T."/>
        </authorList>
    </citation>
    <scope>NUCLEOTIDE SEQUENCE</scope>
    <source>
        <strain evidence="5">Nanhai2018</strain>
        <tissue evidence="5">Muscle</tissue>
    </source>
</reference>
<dbReference type="CDD" id="cd13243">
    <property type="entry name" value="PH_PLEKHG1_G2_G3"/>
    <property type="match status" value="1"/>
</dbReference>
<feature type="compositionally biased region" description="Low complexity" evidence="2">
    <location>
        <begin position="925"/>
        <end position="935"/>
    </location>
</feature>
<dbReference type="InterPro" id="IPR011993">
    <property type="entry name" value="PH-like_dom_sf"/>
</dbReference>
<dbReference type="InterPro" id="IPR000219">
    <property type="entry name" value="DH_dom"/>
</dbReference>
<feature type="compositionally biased region" description="Basic and acidic residues" evidence="2">
    <location>
        <begin position="738"/>
        <end position="748"/>
    </location>
</feature>
<feature type="compositionally biased region" description="Polar residues" evidence="2">
    <location>
        <begin position="880"/>
        <end position="891"/>
    </location>
</feature>
<dbReference type="SUPFAM" id="SSF48065">
    <property type="entry name" value="DBL homology domain (DH-domain)"/>
    <property type="match status" value="1"/>
</dbReference>
<accession>A0A9Q1CJY3</accession>
<feature type="compositionally biased region" description="Polar residues" evidence="2">
    <location>
        <begin position="1208"/>
        <end position="1221"/>
    </location>
</feature>
<feature type="compositionally biased region" description="Basic residues" evidence="2">
    <location>
        <begin position="596"/>
        <end position="609"/>
    </location>
</feature>
<dbReference type="EMBL" id="JAIZAY010000003">
    <property type="protein sequence ID" value="KAJ8045844.1"/>
    <property type="molecule type" value="Genomic_DNA"/>
</dbReference>
<feature type="region of interest" description="Disordered" evidence="2">
    <location>
        <begin position="118"/>
        <end position="188"/>
    </location>
</feature>
<feature type="compositionally biased region" description="Polar residues" evidence="2">
    <location>
        <begin position="1117"/>
        <end position="1128"/>
    </location>
</feature>
<feature type="domain" description="DH" evidence="4">
    <location>
        <begin position="257"/>
        <end position="437"/>
    </location>
</feature>
<feature type="compositionally biased region" description="Polar residues" evidence="2">
    <location>
        <begin position="712"/>
        <end position="721"/>
    </location>
</feature>
<dbReference type="PROSITE" id="PS50010">
    <property type="entry name" value="DH_2"/>
    <property type="match status" value="1"/>
</dbReference>
<feature type="compositionally biased region" description="Basic residues" evidence="2">
    <location>
        <begin position="770"/>
        <end position="783"/>
    </location>
</feature>
<evidence type="ECO:0000259" key="3">
    <source>
        <dbReference type="PROSITE" id="PS50003"/>
    </source>
</evidence>
<feature type="compositionally biased region" description="Basic and acidic residues" evidence="2">
    <location>
        <begin position="1086"/>
        <end position="1097"/>
    </location>
</feature>
<keyword evidence="6" id="KW-1185">Reference proteome</keyword>
<feature type="compositionally biased region" description="Acidic residues" evidence="2">
    <location>
        <begin position="1151"/>
        <end position="1161"/>
    </location>
</feature>
<feature type="region of interest" description="Disordered" evidence="2">
    <location>
        <begin position="978"/>
        <end position="1014"/>
    </location>
</feature>
<feature type="compositionally biased region" description="Polar residues" evidence="2">
    <location>
        <begin position="1044"/>
        <end position="1053"/>
    </location>
</feature>
<protein>
    <submittedName>
        <fullName evidence="5">Pleckstrin-likey domain-containing family G member 1</fullName>
    </submittedName>
</protein>
<feature type="compositionally biased region" description="Basic and acidic residues" evidence="2">
    <location>
        <begin position="1174"/>
        <end position="1191"/>
    </location>
</feature>
<feature type="compositionally biased region" description="Polar residues" evidence="2">
    <location>
        <begin position="585"/>
        <end position="594"/>
    </location>
</feature>
<feature type="region of interest" description="Disordered" evidence="2">
    <location>
        <begin position="1259"/>
        <end position="1292"/>
    </location>
</feature>
<feature type="region of interest" description="Disordered" evidence="2">
    <location>
        <begin position="1362"/>
        <end position="1381"/>
    </location>
</feature>
<dbReference type="SUPFAM" id="SSF50729">
    <property type="entry name" value="PH domain-like"/>
    <property type="match status" value="1"/>
</dbReference>
<dbReference type="InterPro" id="IPR035899">
    <property type="entry name" value="DBL_dom_sf"/>
</dbReference>
<feature type="region of interest" description="Disordered" evidence="2">
    <location>
        <begin position="857"/>
        <end position="897"/>
    </location>
</feature>
<feature type="compositionally biased region" description="Polar residues" evidence="2">
    <location>
        <begin position="1066"/>
        <end position="1076"/>
    </location>
</feature>
<dbReference type="SMART" id="SM00233">
    <property type="entry name" value="PH"/>
    <property type="match status" value="1"/>
</dbReference>
<feature type="region of interest" description="Disordered" evidence="2">
    <location>
        <begin position="212"/>
        <end position="253"/>
    </location>
</feature>
<evidence type="ECO:0000313" key="5">
    <source>
        <dbReference type="EMBL" id="KAJ8045844.1"/>
    </source>
</evidence>
<dbReference type="Proteomes" id="UP001152320">
    <property type="component" value="Chromosome 3"/>
</dbReference>
<evidence type="ECO:0000256" key="2">
    <source>
        <dbReference type="SAM" id="MobiDB-lite"/>
    </source>
</evidence>
<evidence type="ECO:0000313" key="6">
    <source>
        <dbReference type="Proteomes" id="UP001152320"/>
    </source>
</evidence>
<feature type="compositionally biased region" description="Acidic residues" evidence="2">
    <location>
        <begin position="670"/>
        <end position="679"/>
    </location>
</feature>
<dbReference type="InterPro" id="IPR043324">
    <property type="entry name" value="PH_PLEKHG1_G2_G3"/>
</dbReference>
<dbReference type="Pfam" id="PF22697">
    <property type="entry name" value="SOS1_NGEF_PH"/>
    <property type="match status" value="1"/>
</dbReference>
<keyword evidence="1" id="KW-0597">Phosphoprotein</keyword>
<proteinExistence type="predicted"/>
<feature type="compositionally biased region" description="Basic and acidic residues" evidence="2">
    <location>
        <begin position="978"/>
        <end position="987"/>
    </location>
</feature>
<feature type="compositionally biased region" description="Low complexity" evidence="2">
    <location>
        <begin position="1000"/>
        <end position="1010"/>
    </location>
</feature>
<comment type="caution">
    <text evidence="5">The sequence shown here is derived from an EMBL/GenBank/DDBJ whole genome shotgun (WGS) entry which is preliminary data.</text>
</comment>
<name>A0A9Q1CJY3_HOLLE</name>
<dbReference type="OrthoDB" id="1594986at2759"/>
<dbReference type="InterPro" id="IPR055251">
    <property type="entry name" value="SOS1_NGEF_PH"/>
</dbReference>
<dbReference type="GO" id="GO:0031267">
    <property type="term" value="F:small GTPase binding"/>
    <property type="evidence" value="ECO:0007669"/>
    <property type="project" value="TreeGrafter"/>
</dbReference>
<evidence type="ECO:0000259" key="4">
    <source>
        <dbReference type="PROSITE" id="PS50010"/>
    </source>
</evidence>
<dbReference type="PROSITE" id="PS50003">
    <property type="entry name" value="PH_DOMAIN"/>
    <property type="match status" value="1"/>
</dbReference>
<dbReference type="PANTHER" id="PTHR45924">
    <property type="entry name" value="FI17866P1"/>
    <property type="match status" value="1"/>
</dbReference>
<feature type="region of interest" description="Disordered" evidence="2">
    <location>
        <begin position="918"/>
        <end position="945"/>
    </location>
</feature>
<evidence type="ECO:0000256" key="1">
    <source>
        <dbReference type="ARBA" id="ARBA00022553"/>
    </source>
</evidence>
<dbReference type="CDD" id="cd00160">
    <property type="entry name" value="RhoGEF"/>
    <property type="match status" value="1"/>
</dbReference>
<sequence length="1381" mass="155340">MEAAKSLDNILSMLEGELYKESSMDLAPSLLNLFDAVIGKESIRRQEILSGIGSRQKDVDGFTEYTSKGIMPDDCLECEQSLSSCNFNRDNQISLAKFPEDLEEVVIFEQKRIDKNSNLEMNGSIERIQNPDHGSGEGAEDETDGSVREVIARKKSNMVSASPSPVEMRTKKDGQPHRTTDRKDRPASAEILMDVKDFVVVDSASIVNDDAVSQMRHRKSSRINPPIQLIPDYAGSPHSSPPPSPPPSPKHDKGISYLSRIVHEIVETEHKYVNDLAAIIESYLEPIKDNSFSPLTEEKFNILFCNLKEIYAFNKEFLDDLEGCKNNPEYVAECFIESEENFSIYTTYCTNYPEAVKVLTECANNEIISRYFRDIQSRLGHGLPLGAYLLKPVQRILKYHLLFQDMCKHYNQDEQGYETICDALESMVEIARHINEMKRKHEAAIHVQEIQSQLHGMEENLTSYGDLVLEDTFRMRRAERYLYLFEKALLICKRDDSLLTMKACIKCSNLMLCESLPKEPLAFNVVPFDQPSIQYTILAKSAEQKKIWTHEIKRLILENYQSSIPAKVKDLILKATTPEDEADKSPSQTVDVNFNRNKKDRKSGRKNRRRNSEPIGKHLQRGQKQVKAAVESFLTGMKRPDLSKLGQRSSDITEGGASPNDSHDERMEDLTEENEIPEEPVDRVPSVAITSMEGGEEITTVMTPPDHLPLASSLSHFSQGSESKRDSGIGSMTITETPKSETDEKSENEMQNVGKGDLEYSPGKLSPRGAGRKASSRKQRRNSGRKEDEEDAIEEMIKGTESPDELEALENLSEEIEDISDMEEQKLLKRQRKMIDDAFRLRHADMKQYRRMLKKSEAVWEKKKHHVSQQGSKFRERSASHSITRSADSSPNPHPHLLLRAVSEDSRLAALSAWSRTHSYSDPNIAGSAGSISGETIEESSKESSVASLTVENLKMSNENLAETIDDEFKKLEAKYSHTARLDKSDSEDTTTGVAEDSSEGTGSLPSESLLSEEKSMHIVEVPVSETPHRVFSLARKYSIMAKEQQQPSSFKSVRQMKARERRNQVKSQADSSSISEVRPKPRRPSKSDPFAERDGTRAVITVSENKDGTKCVITNAEGSQRLSQSILWRNRHGQRSGDPNPGQSSPVFVEDSDDDFDDDSAVFVRGGHRRSVKDKIKGLESKKDVRHEPHGATPYQAPSIRERLRSMQEQIKSTNLQVQSKGRVGSTKFKSLQERLQELEQSKEKPIEKQRLRIKASSFSSDFTDSSSVVDEQDGGSSESSSRRSSCGSASFATRRSASLALYDLGKFCNSTENSSSRSSIVDEDISMPFQFKSLRERFEELEKAISKPVPKTVDPLKIKNFGRTFDSGSETDTSKSSKS</sequence>
<dbReference type="SMART" id="SM00325">
    <property type="entry name" value="RhoGEF"/>
    <property type="match status" value="1"/>
</dbReference>
<dbReference type="InterPro" id="IPR001849">
    <property type="entry name" value="PH_domain"/>
</dbReference>
<dbReference type="Gene3D" id="1.20.900.10">
    <property type="entry name" value="Dbl homology (DH) domain"/>
    <property type="match status" value="1"/>
</dbReference>
<organism evidence="5 6">
    <name type="scientific">Holothuria leucospilota</name>
    <name type="common">Black long sea cucumber</name>
    <name type="synonym">Mertensiothuria leucospilota</name>
    <dbReference type="NCBI Taxonomy" id="206669"/>
    <lineage>
        <taxon>Eukaryota</taxon>
        <taxon>Metazoa</taxon>
        <taxon>Echinodermata</taxon>
        <taxon>Eleutherozoa</taxon>
        <taxon>Echinozoa</taxon>
        <taxon>Holothuroidea</taxon>
        <taxon>Aspidochirotacea</taxon>
        <taxon>Aspidochirotida</taxon>
        <taxon>Holothuriidae</taxon>
        <taxon>Holothuria</taxon>
    </lineage>
</organism>
<dbReference type="GO" id="GO:0005085">
    <property type="term" value="F:guanyl-nucleotide exchange factor activity"/>
    <property type="evidence" value="ECO:0007669"/>
    <property type="project" value="InterPro"/>
</dbReference>